<dbReference type="PANTHER" id="PTHR12526:SF510">
    <property type="entry name" value="D-INOSITOL 3-PHOSPHATE GLYCOSYLTRANSFERASE"/>
    <property type="match status" value="1"/>
</dbReference>
<dbReference type="InterPro" id="IPR001296">
    <property type="entry name" value="Glyco_trans_1"/>
</dbReference>
<sequence length="381" mass="41769">MSHKVMHICLSDGWGGLEMYPSRIIPELAAQGWQVHALALGGSRVARSLDDAGVPTLTARSRGSALFGVRRWLEYLARHDIRLLHCHKSSDLRLAALLATLRPRLKVVFTDHMGVTRPKKDLYHRWAYGRVSRLLSISEATRRRNVKAFALPAERIQRLYLGIDPAPLAPRLDAGERRALRASLGLPASATTIGVAGRLTPGKGQRVFVEALARLIAEHPTLDVHGVIIGGLSAEEGSREEYVAELEALVAEQGLSQRITFTGFRRDLARLFEVLDVVCVPSRNEAFGLTVIEAMAAGKAVIGSRSGAIPELIDAHSGRLADPESASEWAAAMLELAQDGELRRRLGEEARRRVKQHFLLSQHVQGLTQVYDDVLAGRPAV</sequence>
<dbReference type="GO" id="GO:1901135">
    <property type="term" value="P:carbohydrate derivative metabolic process"/>
    <property type="evidence" value="ECO:0007669"/>
    <property type="project" value="UniProtKB-ARBA"/>
</dbReference>
<dbReference type="Gene3D" id="3.40.50.2000">
    <property type="entry name" value="Glycogen Phosphorylase B"/>
    <property type="match status" value="2"/>
</dbReference>
<evidence type="ECO:0000259" key="4">
    <source>
        <dbReference type="Pfam" id="PF13439"/>
    </source>
</evidence>
<keyword evidence="1" id="KW-0328">Glycosyltransferase</keyword>
<dbReference type="Pfam" id="PF00534">
    <property type="entry name" value="Glycos_transf_1"/>
    <property type="match status" value="1"/>
</dbReference>
<keyword evidence="2" id="KW-0808">Transferase</keyword>
<proteinExistence type="predicted"/>
<accession>A0AAU7KIB1</accession>
<dbReference type="Pfam" id="PF13439">
    <property type="entry name" value="Glyco_transf_4"/>
    <property type="match status" value="1"/>
</dbReference>
<dbReference type="PANTHER" id="PTHR12526">
    <property type="entry name" value="GLYCOSYLTRANSFERASE"/>
    <property type="match status" value="1"/>
</dbReference>
<feature type="domain" description="Glycosyl transferase family 1" evidence="3">
    <location>
        <begin position="177"/>
        <end position="353"/>
    </location>
</feature>
<dbReference type="SUPFAM" id="SSF53756">
    <property type="entry name" value="UDP-Glycosyltransferase/glycogen phosphorylase"/>
    <property type="match status" value="1"/>
</dbReference>
<organism evidence="5">
    <name type="scientific">Halomonas sp. RT37</name>
    <dbReference type="NCBI Taxonomy" id="2950872"/>
    <lineage>
        <taxon>Bacteria</taxon>
        <taxon>Pseudomonadati</taxon>
        <taxon>Pseudomonadota</taxon>
        <taxon>Gammaproteobacteria</taxon>
        <taxon>Oceanospirillales</taxon>
        <taxon>Halomonadaceae</taxon>
        <taxon>Halomonas</taxon>
    </lineage>
</organism>
<evidence type="ECO:0000259" key="3">
    <source>
        <dbReference type="Pfam" id="PF00534"/>
    </source>
</evidence>
<dbReference type="InterPro" id="IPR028098">
    <property type="entry name" value="Glyco_trans_4-like_N"/>
</dbReference>
<evidence type="ECO:0000256" key="2">
    <source>
        <dbReference type="ARBA" id="ARBA00022679"/>
    </source>
</evidence>
<dbReference type="EMBL" id="CP098827">
    <property type="protein sequence ID" value="XBO71154.1"/>
    <property type="molecule type" value="Genomic_DNA"/>
</dbReference>
<dbReference type="RefSeq" id="WP_348827349.1">
    <property type="nucleotide sequence ID" value="NZ_CP098827.1"/>
</dbReference>
<evidence type="ECO:0000256" key="1">
    <source>
        <dbReference type="ARBA" id="ARBA00022676"/>
    </source>
</evidence>
<reference evidence="5" key="1">
    <citation type="submission" date="2022-06" db="EMBL/GenBank/DDBJ databases">
        <title>A novel DMS-producing enzyme.</title>
        <authorList>
            <person name="Zhang Y."/>
        </authorList>
    </citation>
    <scope>NUCLEOTIDE SEQUENCE</scope>
    <source>
        <strain evidence="5">RT37</strain>
    </source>
</reference>
<protein>
    <submittedName>
        <fullName evidence="5">Glycosyltransferase family 4 protein</fullName>
    </submittedName>
</protein>
<feature type="domain" description="Glycosyltransferase subfamily 4-like N-terminal" evidence="4">
    <location>
        <begin position="14"/>
        <end position="165"/>
    </location>
</feature>
<name>A0AAU7KIB1_9GAMM</name>
<evidence type="ECO:0000313" key="5">
    <source>
        <dbReference type="EMBL" id="XBO71154.1"/>
    </source>
</evidence>
<dbReference type="GO" id="GO:0016757">
    <property type="term" value="F:glycosyltransferase activity"/>
    <property type="evidence" value="ECO:0007669"/>
    <property type="project" value="UniProtKB-KW"/>
</dbReference>
<gene>
    <name evidence="5" type="ORF">NFG58_00075</name>
</gene>
<dbReference type="CDD" id="cd03801">
    <property type="entry name" value="GT4_PimA-like"/>
    <property type="match status" value="1"/>
</dbReference>
<dbReference type="AlphaFoldDB" id="A0AAU7KIB1"/>